<gene>
    <name evidence="2" type="ORF">WJ0W_002230</name>
</gene>
<dbReference type="Pfam" id="PF13320">
    <property type="entry name" value="GH123_cat"/>
    <property type="match status" value="1"/>
</dbReference>
<evidence type="ECO:0000313" key="3">
    <source>
        <dbReference type="Proteomes" id="UP001154322"/>
    </source>
</evidence>
<dbReference type="RefSeq" id="WP_213427408.1">
    <property type="nucleotide sequence ID" value="NZ_AP031286.1"/>
</dbReference>
<dbReference type="Proteomes" id="UP001154322">
    <property type="component" value="Unassembled WGS sequence"/>
</dbReference>
<dbReference type="InterPro" id="IPR025150">
    <property type="entry name" value="GH123_cat"/>
</dbReference>
<comment type="caution">
    <text evidence="2">The sequence shown here is derived from an EMBL/GenBank/DDBJ whole genome shotgun (WGS) entry which is preliminary data.</text>
</comment>
<protein>
    <submittedName>
        <fullName evidence="2">DUF4091 domain-containing protein</fullName>
    </submittedName>
</protein>
<feature type="domain" description="Glycoside hydrolase 123 catalytic" evidence="1">
    <location>
        <begin position="183"/>
        <end position="523"/>
    </location>
</feature>
<sequence length="581" mass="66554">MYIGLKNMFHKETRTWKGWAHYTQHAADGNAPYEIASGRRDSAAFQVLVADEQPFLLTARPDALFWKGGALRIARIEVLAEGVHVRPEIKLVGFIEDDDGTPKADLLLEDAHIHVHARQVQPVWVEWHADEKMKPGTYEGKVRICTHTLFEDEQLAGECGFRWTVLPETLPEPRDYRFYLDLWQHSSNIARKYHTGYWTEEHFSVLDAYLESMAGLGQKALTVIVSEIPWSGQFSHNDREPSDLFEYSIVGVSRSADGVFHYDFSALDRYIALGEKHGIREEIEVFGLLNIWQEAESGYGAIVEGAPDGVRVRYYDEASGTYRFIREEQDLKAYVQALEQHFVAAGRIERVRILADEPAEYDLFHRRLTWLRSAAPSFRYKVAINHVEFVEKGLEGVSDYVPLFNCVVKEHERLMDQRSSIEGKLLYYVCCSPARPNTFLSSPPLESRLIAWFAERLGTDGFLRWNYTVWPDKPLERIAYRSEIWKAGDTNFVYPGPLGKPLLSLRYKWLQRGIRDYELMQIMKAGGKSAQVQAALDCVFRYGDIQECDPERGASPEAIYSLKAEDYDSLLFQLASAPAQA</sequence>
<proteinExistence type="predicted"/>
<accession>A0ABM9G088</accession>
<keyword evidence="3" id="KW-1185">Reference proteome</keyword>
<reference evidence="2" key="1">
    <citation type="submission" date="2022-06" db="EMBL/GenBank/DDBJ databases">
        <authorList>
            <person name="Dietemann V."/>
            <person name="Ory F."/>
            <person name="Dainat B."/>
            <person name="Oberhansli S."/>
        </authorList>
    </citation>
    <scope>NUCLEOTIDE SEQUENCE</scope>
    <source>
        <strain evidence="2">Ena-SAMPLE-TAB-26-04-2022-14:26:32:270-5432</strain>
    </source>
</reference>
<organism evidence="2 3">
    <name type="scientific">Paenibacillus melissococcoides</name>
    <dbReference type="NCBI Taxonomy" id="2912268"/>
    <lineage>
        <taxon>Bacteria</taxon>
        <taxon>Bacillati</taxon>
        <taxon>Bacillota</taxon>
        <taxon>Bacilli</taxon>
        <taxon>Bacillales</taxon>
        <taxon>Paenibacillaceae</taxon>
        <taxon>Paenibacillus</taxon>
    </lineage>
</organism>
<name>A0ABM9G088_9BACL</name>
<evidence type="ECO:0000259" key="1">
    <source>
        <dbReference type="Pfam" id="PF13320"/>
    </source>
</evidence>
<dbReference type="EMBL" id="CALYLO010000002">
    <property type="protein sequence ID" value="CAH8245000.1"/>
    <property type="molecule type" value="Genomic_DNA"/>
</dbReference>
<evidence type="ECO:0000313" key="2">
    <source>
        <dbReference type="EMBL" id="CAH8245000.1"/>
    </source>
</evidence>